<protein>
    <submittedName>
        <fullName evidence="1">Uncharacterized protein</fullName>
    </submittedName>
</protein>
<evidence type="ECO:0000313" key="2">
    <source>
        <dbReference type="Proteomes" id="UP000316426"/>
    </source>
</evidence>
<name>A0A518K861_9BACT</name>
<organism evidence="1 2">
    <name type="scientific">Botrimarina mediterranea</name>
    <dbReference type="NCBI Taxonomy" id="2528022"/>
    <lineage>
        <taxon>Bacteria</taxon>
        <taxon>Pseudomonadati</taxon>
        <taxon>Planctomycetota</taxon>
        <taxon>Planctomycetia</taxon>
        <taxon>Pirellulales</taxon>
        <taxon>Lacipirellulaceae</taxon>
        <taxon>Botrimarina</taxon>
    </lineage>
</organism>
<evidence type="ECO:0000313" key="1">
    <source>
        <dbReference type="EMBL" id="QDV73975.1"/>
    </source>
</evidence>
<accession>A0A518K861</accession>
<dbReference type="KEGG" id="bmei:Spa11_21740"/>
<gene>
    <name evidence="1" type="ORF">Spa11_21740</name>
</gene>
<keyword evidence="2" id="KW-1185">Reference proteome</keyword>
<dbReference type="EMBL" id="CP036349">
    <property type="protein sequence ID" value="QDV73975.1"/>
    <property type="molecule type" value="Genomic_DNA"/>
</dbReference>
<dbReference type="Proteomes" id="UP000316426">
    <property type="component" value="Chromosome"/>
</dbReference>
<sequence length="30" mass="3391">MAAVRLHLAPGQCNVMQLLAGVKRREFAFY</sequence>
<reference evidence="1 2" key="1">
    <citation type="submission" date="2019-02" db="EMBL/GenBank/DDBJ databases">
        <title>Deep-cultivation of Planctomycetes and their phenomic and genomic characterization uncovers novel biology.</title>
        <authorList>
            <person name="Wiegand S."/>
            <person name="Jogler M."/>
            <person name="Boedeker C."/>
            <person name="Pinto D."/>
            <person name="Vollmers J."/>
            <person name="Rivas-Marin E."/>
            <person name="Kohn T."/>
            <person name="Peeters S.H."/>
            <person name="Heuer A."/>
            <person name="Rast P."/>
            <person name="Oberbeckmann S."/>
            <person name="Bunk B."/>
            <person name="Jeske O."/>
            <person name="Meyerdierks A."/>
            <person name="Storesund J.E."/>
            <person name="Kallscheuer N."/>
            <person name="Luecker S."/>
            <person name="Lage O.M."/>
            <person name="Pohl T."/>
            <person name="Merkel B.J."/>
            <person name="Hornburger P."/>
            <person name="Mueller R.-W."/>
            <person name="Bruemmer F."/>
            <person name="Labrenz M."/>
            <person name="Spormann A.M."/>
            <person name="Op den Camp H."/>
            <person name="Overmann J."/>
            <person name="Amann R."/>
            <person name="Jetten M.S.M."/>
            <person name="Mascher T."/>
            <person name="Medema M.H."/>
            <person name="Devos D.P."/>
            <person name="Kaster A.-K."/>
            <person name="Ovreas L."/>
            <person name="Rohde M."/>
            <person name="Galperin M.Y."/>
            <person name="Jogler C."/>
        </authorList>
    </citation>
    <scope>NUCLEOTIDE SEQUENCE [LARGE SCALE GENOMIC DNA]</scope>
    <source>
        <strain evidence="1 2">Spa11</strain>
    </source>
</reference>
<proteinExistence type="predicted"/>
<dbReference type="AlphaFoldDB" id="A0A518K861"/>